<protein>
    <submittedName>
        <fullName evidence="2">Uncharacterized protein</fullName>
    </submittedName>
</protein>
<evidence type="ECO:0000256" key="1">
    <source>
        <dbReference type="SAM" id="Phobius"/>
    </source>
</evidence>
<dbReference type="AlphaFoldDB" id="A0A4R6FTY2"/>
<dbReference type="EMBL" id="SNWD01000002">
    <property type="protein sequence ID" value="TDN85316.1"/>
    <property type="molecule type" value="Genomic_DNA"/>
</dbReference>
<keyword evidence="1" id="KW-0472">Membrane</keyword>
<name>A0A4R6FTY2_9SPHN</name>
<comment type="caution">
    <text evidence="2">The sequence shown here is derived from an EMBL/GenBank/DDBJ whole genome shotgun (WGS) entry which is preliminary data.</text>
</comment>
<feature type="transmembrane region" description="Helical" evidence="1">
    <location>
        <begin position="6"/>
        <end position="31"/>
    </location>
</feature>
<keyword evidence="3" id="KW-1185">Reference proteome</keyword>
<accession>A0A4R6FTY2</accession>
<keyword evidence="1" id="KW-0812">Transmembrane</keyword>
<dbReference type="RefSeq" id="WP_162848763.1">
    <property type="nucleotide sequence ID" value="NZ_BMLU01000002.1"/>
</dbReference>
<evidence type="ECO:0000313" key="3">
    <source>
        <dbReference type="Proteomes" id="UP000295493"/>
    </source>
</evidence>
<evidence type="ECO:0000313" key="2">
    <source>
        <dbReference type="EMBL" id="TDN85316.1"/>
    </source>
</evidence>
<dbReference type="Proteomes" id="UP000295493">
    <property type="component" value="Unassembled WGS sequence"/>
</dbReference>
<keyword evidence="1" id="KW-1133">Transmembrane helix</keyword>
<reference evidence="2 3" key="1">
    <citation type="submission" date="2019-03" db="EMBL/GenBank/DDBJ databases">
        <title>Genomic Encyclopedia of Type Strains, Phase IV (KMG-IV): sequencing the most valuable type-strain genomes for metagenomic binning, comparative biology and taxonomic classification.</title>
        <authorList>
            <person name="Goeker M."/>
        </authorList>
    </citation>
    <scope>NUCLEOTIDE SEQUENCE [LARGE SCALE GENOMIC DNA]</scope>
    <source>
        <strain evidence="2 3">DSM 25059</strain>
    </source>
</reference>
<gene>
    <name evidence="2" type="ORF">EV664_10221</name>
</gene>
<proteinExistence type="predicted"/>
<organism evidence="2 3">
    <name type="scientific">Stakelama pacifica</name>
    <dbReference type="NCBI Taxonomy" id="517720"/>
    <lineage>
        <taxon>Bacteria</taxon>
        <taxon>Pseudomonadati</taxon>
        <taxon>Pseudomonadota</taxon>
        <taxon>Alphaproteobacteria</taxon>
        <taxon>Sphingomonadales</taxon>
        <taxon>Sphingomonadaceae</taxon>
        <taxon>Stakelama</taxon>
    </lineage>
</organism>
<sequence length="58" mass="6066">MAETDLAIAVAGTDVFANIPIIVAGLVTIVWRSVYPDLIIGVINADAAKGIWQAPMAE</sequence>